<evidence type="ECO:0000313" key="2">
    <source>
        <dbReference type="EMBL" id="GKT37023.1"/>
    </source>
</evidence>
<dbReference type="EMBL" id="BQXS01011365">
    <property type="protein sequence ID" value="GKT37023.1"/>
    <property type="molecule type" value="Genomic_DNA"/>
</dbReference>
<comment type="caution">
    <text evidence="2">The sequence shown here is derived from an EMBL/GenBank/DDBJ whole genome shotgun (WGS) entry which is preliminary data.</text>
</comment>
<name>A0ABQ5KX46_9EUKA</name>
<feature type="non-terminal residue" evidence="2">
    <location>
        <position position="230"/>
    </location>
</feature>
<proteinExistence type="predicted"/>
<reference evidence="2" key="1">
    <citation type="submission" date="2022-03" db="EMBL/GenBank/DDBJ databases">
        <title>Draft genome sequence of Aduncisulcus paluster, a free-living microaerophilic Fornicata.</title>
        <authorList>
            <person name="Yuyama I."/>
            <person name="Kume K."/>
            <person name="Tamura T."/>
            <person name="Inagaki Y."/>
            <person name="Hashimoto T."/>
        </authorList>
    </citation>
    <scope>NUCLEOTIDE SEQUENCE</scope>
    <source>
        <strain evidence="2">NY0171</strain>
    </source>
</reference>
<evidence type="ECO:0000256" key="1">
    <source>
        <dbReference type="SAM" id="Coils"/>
    </source>
</evidence>
<keyword evidence="1" id="KW-0175">Coiled coil</keyword>
<sequence>MKHGSFNSIASTYDTIHIPSSPFQFDDGDDEADLPSELDSLEKKLQRLNETIDSARQEMLTRYHRCLLLQRHANFLGSLGFVIPSELDLSSIVTAQESTSLCGSTHNPVPSPVLPFVFTKGVALGMFSDVCEMSAERGVGEYRNAGNVFVGDWRNISEDGEDLSMKVVLKFFHLPAGSSASSELSPLSVSQYQVLMRSALSPRLIGQCPFIVPLLCSFLDVHAKDSDKYG</sequence>
<accession>A0ABQ5KX46</accession>
<evidence type="ECO:0000313" key="3">
    <source>
        <dbReference type="Proteomes" id="UP001057375"/>
    </source>
</evidence>
<protein>
    <submittedName>
        <fullName evidence="2">Uncharacterized protein</fullName>
    </submittedName>
</protein>
<feature type="coiled-coil region" evidence="1">
    <location>
        <begin position="31"/>
        <end position="58"/>
    </location>
</feature>
<dbReference type="Proteomes" id="UP001057375">
    <property type="component" value="Unassembled WGS sequence"/>
</dbReference>
<keyword evidence="3" id="KW-1185">Reference proteome</keyword>
<organism evidence="2 3">
    <name type="scientific">Aduncisulcus paluster</name>
    <dbReference type="NCBI Taxonomy" id="2918883"/>
    <lineage>
        <taxon>Eukaryota</taxon>
        <taxon>Metamonada</taxon>
        <taxon>Carpediemonas-like organisms</taxon>
        <taxon>Aduncisulcus</taxon>
    </lineage>
</organism>
<gene>
    <name evidence="2" type="ORF">ADUPG1_009887</name>
</gene>